<dbReference type="Gene3D" id="3.30.1240.10">
    <property type="match status" value="1"/>
</dbReference>
<dbReference type="GO" id="GO:0016787">
    <property type="term" value="F:hydrolase activity"/>
    <property type="evidence" value="ECO:0007669"/>
    <property type="project" value="UniProtKB-KW"/>
</dbReference>
<dbReference type="RefSeq" id="WP_377918336.1">
    <property type="nucleotide sequence ID" value="NZ_JBHRZT010000072.1"/>
</dbReference>
<dbReference type="CDD" id="cd07516">
    <property type="entry name" value="HAD_Pase"/>
    <property type="match status" value="1"/>
</dbReference>
<dbReference type="SFLD" id="SFLDG01144">
    <property type="entry name" value="C2.B.4:_PGP_Like"/>
    <property type="match status" value="1"/>
</dbReference>
<keyword evidence="1" id="KW-0378">Hydrolase</keyword>
<dbReference type="Gene3D" id="3.40.50.1000">
    <property type="entry name" value="HAD superfamily/HAD-like"/>
    <property type="match status" value="1"/>
</dbReference>
<evidence type="ECO:0000313" key="2">
    <source>
        <dbReference type="Proteomes" id="UP001595752"/>
    </source>
</evidence>
<evidence type="ECO:0000313" key="1">
    <source>
        <dbReference type="EMBL" id="MFC3885961.1"/>
    </source>
</evidence>
<reference evidence="2" key="1">
    <citation type="journal article" date="2019" name="Int. J. Syst. Evol. Microbiol.">
        <title>The Global Catalogue of Microorganisms (GCM) 10K type strain sequencing project: providing services to taxonomists for standard genome sequencing and annotation.</title>
        <authorList>
            <consortium name="The Broad Institute Genomics Platform"/>
            <consortium name="The Broad Institute Genome Sequencing Center for Infectious Disease"/>
            <person name="Wu L."/>
            <person name="Ma J."/>
        </authorList>
    </citation>
    <scope>NUCLEOTIDE SEQUENCE [LARGE SCALE GENOMIC DNA]</scope>
    <source>
        <strain evidence="2">CCUG 61889</strain>
    </source>
</reference>
<dbReference type="PANTHER" id="PTHR10000">
    <property type="entry name" value="PHOSPHOSERINE PHOSPHATASE"/>
    <property type="match status" value="1"/>
</dbReference>
<name>A0ABV8B975_9BACI</name>
<dbReference type="SUPFAM" id="SSF56784">
    <property type="entry name" value="HAD-like"/>
    <property type="match status" value="1"/>
</dbReference>
<dbReference type="InterPro" id="IPR023214">
    <property type="entry name" value="HAD_sf"/>
</dbReference>
<dbReference type="EMBL" id="JBHRZT010000072">
    <property type="protein sequence ID" value="MFC3885961.1"/>
    <property type="molecule type" value="Genomic_DNA"/>
</dbReference>
<proteinExistence type="predicted"/>
<dbReference type="SFLD" id="SFLDG01140">
    <property type="entry name" value="C2.B:_Phosphomannomutase_and_P"/>
    <property type="match status" value="1"/>
</dbReference>
<keyword evidence="2" id="KW-1185">Reference proteome</keyword>
<dbReference type="NCBIfam" id="TIGR00099">
    <property type="entry name" value="Cof-subfamily"/>
    <property type="match status" value="1"/>
</dbReference>
<dbReference type="EC" id="3.1.3.-" evidence="1"/>
<protein>
    <submittedName>
        <fullName evidence="1">HAD family hydrolase</fullName>
        <ecNumber evidence="1">3.-.-.-</ecNumber>
        <ecNumber evidence="1">3.1.3.-</ecNumber>
    </submittedName>
</protein>
<comment type="caution">
    <text evidence="1">The sequence shown here is derived from an EMBL/GenBank/DDBJ whole genome shotgun (WGS) entry which is preliminary data.</text>
</comment>
<dbReference type="EC" id="3.-.-.-" evidence="1"/>
<dbReference type="InterPro" id="IPR000150">
    <property type="entry name" value="Cof"/>
</dbReference>
<dbReference type="PROSITE" id="PS01229">
    <property type="entry name" value="COF_2"/>
    <property type="match status" value="1"/>
</dbReference>
<dbReference type="Pfam" id="PF08282">
    <property type="entry name" value="Hydrolase_3"/>
    <property type="match status" value="1"/>
</dbReference>
<dbReference type="SFLD" id="SFLDS00003">
    <property type="entry name" value="Haloacid_Dehalogenase"/>
    <property type="match status" value="1"/>
</dbReference>
<dbReference type="PANTHER" id="PTHR10000:SF55">
    <property type="entry name" value="5-AMINO-6-(5-PHOSPHO-D-RIBITYLAMINO)URACIL PHOSPHATASE YCSE"/>
    <property type="match status" value="1"/>
</dbReference>
<accession>A0ABV8B975</accession>
<gene>
    <name evidence="1" type="ORF">ACFOU2_21785</name>
</gene>
<dbReference type="NCBIfam" id="TIGR01484">
    <property type="entry name" value="HAD-SF-IIB"/>
    <property type="match status" value="1"/>
</dbReference>
<sequence length="289" mass="32673">MPKVQRKERDWDETMKCISIDLDGTLLSSRHEISEENMKALKELREEGYEIILNTGRAYADVVKIKAIQNMEMPIFCVNGSVLYSKTGELLYEATIAISTYKEIFSVLKKLGVGILVYTNYGGFPSTLPPLHHKSKEELDTLFQEYDYDEILNKDNLKIYKLIALVHNEQLEKIEEVKKALSDKVDISTASSFPNNVEITSNEAQKGKALLRYQQMMNLSFEEIFAFGDGGNDLAQFEVATTSVAMGNAPLNIQQKADLITKTNDEDGFAYAVRHLLKLIKTQEVISVI</sequence>
<dbReference type="InterPro" id="IPR006379">
    <property type="entry name" value="HAD-SF_hydro_IIB"/>
</dbReference>
<dbReference type="Proteomes" id="UP001595752">
    <property type="component" value="Unassembled WGS sequence"/>
</dbReference>
<organism evidence="1 2">
    <name type="scientific">Bacillus songklensis</name>
    <dbReference type="NCBI Taxonomy" id="1069116"/>
    <lineage>
        <taxon>Bacteria</taxon>
        <taxon>Bacillati</taxon>
        <taxon>Bacillota</taxon>
        <taxon>Bacilli</taxon>
        <taxon>Bacillales</taxon>
        <taxon>Bacillaceae</taxon>
        <taxon>Bacillus</taxon>
    </lineage>
</organism>
<dbReference type="InterPro" id="IPR036412">
    <property type="entry name" value="HAD-like_sf"/>
</dbReference>